<feature type="transmembrane region" description="Helical" evidence="7">
    <location>
        <begin position="276"/>
        <end position="296"/>
    </location>
</feature>
<dbReference type="AlphaFoldDB" id="A0A6P4YQZ5"/>
<keyword evidence="10" id="KW-1185">Reference proteome</keyword>
<evidence type="ECO:0000313" key="11">
    <source>
        <dbReference type="RefSeq" id="XP_019621097.1"/>
    </source>
</evidence>
<dbReference type="Gene3D" id="2.60.60.20">
    <property type="entry name" value="PLAT/LH2 domain"/>
    <property type="match status" value="1"/>
</dbReference>
<evidence type="ECO:0000256" key="3">
    <source>
        <dbReference type="ARBA" id="ARBA00023002"/>
    </source>
</evidence>
<keyword evidence="7" id="KW-0812">Transmembrane</keyword>
<evidence type="ECO:0000256" key="5">
    <source>
        <dbReference type="PROSITE-ProRule" id="PRU00152"/>
    </source>
</evidence>
<evidence type="ECO:0000256" key="6">
    <source>
        <dbReference type="SAM" id="MobiDB-lite"/>
    </source>
</evidence>
<dbReference type="PRINTS" id="PR00087">
    <property type="entry name" value="LIPOXYGENASE"/>
</dbReference>
<dbReference type="InterPro" id="IPR001024">
    <property type="entry name" value="PLAT/LH2_dom"/>
</dbReference>
<keyword evidence="7" id="KW-1133">Transmembrane helix</keyword>
<evidence type="ECO:0000313" key="10">
    <source>
        <dbReference type="Proteomes" id="UP000515135"/>
    </source>
</evidence>
<dbReference type="SUPFAM" id="SSF49723">
    <property type="entry name" value="Lipase/lipooxygenase domain (PLAT/LH2 domain)"/>
    <property type="match status" value="1"/>
</dbReference>
<dbReference type="InterPro" id="IPR036392">
    <property type="entry name" value="PLAT/LH2_dom_sf"/>
</dbReference>
<accession>A0A6P4YQZ5</accession>
<feature type="compositionally biased region" description="Basic and acidic residues" evidence="6">
    <location>
        <begin position="182"/>
        <end position="194"/>
    </location>
</feature>
<feature type="domain" description="Lipoxygenase" evidence="9">
    <location>
        <begin position="524"/>
        <end position="1071"/>
    </location>
</feature>
<dbReference type="SUPFAM" id="SSF48484">
    <property type="entry name" value="Lipoxigenase"/>
    <property type="match status" value="1"/>
</dbReference>
<protein>
    <submittedName>
        <fullName evidence="11">Arachidonate 5-lipoxygenase-like</fullName>
    </submittedName>
</protein>
<dbReference type="Proteomes" id="UP000515135">
    <property type="component" value="Unplaced"/>
</dbReference>
<keyword evidence="4" id="KW-0443">Lipid metabolism</keyword>
<dbReference type="GO" id="GO:0046872">
    <property type="term" value="F:metal ion binding"/>
    <property type="evidence" value="ECO:0007669"/>
    <property type="project" value="UniProtKB-KW"/>
</dbReference>
<dbReference type="GeneID" id="109467523"/>
<feature type="compositionally biased region" description="Low complexity" evidence="6">
    <location>
        <begin position="33"/>
        <end position="42"/>
    </location>
</feature>
<dbReference type="InterPro" id="IPR013819">
    <property type="entry name" value="LipOase_C"/>
</dbReference>
<evidence type="ECO:0000256" key="1">
    <source>
        <dbReference type="ARBA" id="ARBA00022723"/>
    </source>
</evidence>
<dbReference type="KEGG" id="bbel:109467523"/>
<dbReference type="Gene3D" id="3.10.450.60">
    <property type="match status" value="1"/>
</dbReference>
<keyword evidence="2" id="KW-0223">Dioxygenase</keyword>
<sequence length="1071" mass="118918">MNAGERDSRAGDTTDAAGEGPPSNDTRQKLNQHRNLLQRQQNVNISAESDGEGGDQPSMVRVENETEKPSELPTPGSNGTDHLIIGDESSHKDVEKTAIDGKEAIQDSNQRANSDVFRSSRIEPAASPNHFAAEAPGQSNSAALRYQVAYAGDVPPLRKNNSERPSKPRSKSTRKKRSSRPKNPDLPDVVHADPPEAVQQGDPLGYTIYATSIAEILTDERLEMPLSVGIYGARGIGKTCLLAKLKEETNSIIAEKQARKAAADQEDDLTPFPFRIFTALLLTFLFTLAAVITTAVLHQTAWIALLPPTLLAYLACLMVLFFARGTDLRRRSNPMHWILGIYLDLIDPPCIAPADVPEPERYQVIWVDFNAWEFSGCKVLWAGIVTRLCDTVEAVIGVRPTRFYRCIMKGIVVTVKTGNYLGGGTDGNIFIAFEKDEQGNTTDSIKLDKKWSNDFEKGHVDKFEENVTLPALCQQGKGYLKVWRDESFQWDDWFCQSISITAPTGQPLKFPVNRWIKANECVWVPPGGAVLPQYDRHRDNREAELKKQRERYASFTYQDGMLPMLKDLPVEDFFSSRQLGSLMKTGAIMGGSNLIRIIADGRWSSFESIRQTFPCDEDPKGMEGWKKDEHFGAQRLKGVNPTSIRLCSAIPSGFGVTSDMVKPSLEGLALDAAMAAKRVYIVDHSTMPTTNKNGRPMCAPYGLFFVNGKQDLVPVAIQLFPNDANSTEKHPVFLPPKDGAPAGPKNTWLMAKMWFNCADANYHEAVPHLGFTHLLIEACALAAYQNLASSHPILRLMEPHFIYLFQINSLARLVLINEGGGLDRVTQIGSQGSFELIKEKLKTWRLDIDGTLPKDLETRGVDDQAALPKYYYRDDALRLYNAIHKYVTDVVGIFYDDASKITGDPEIQAWASALVSMGIKGVPGGGKFSSLDQLIQTVTCVIFTSSAQHAAVNFMQWDQYGFVPNMPLWLEGNPPKKKDALTEEDLLDALPGKRKTVELNLLTDVLSQRSTNPLGEFLVPYLQGPRELEAVGRFRDSLAAIAKDIKSEDKNQRHNSYDYLNPENIPNAISI</sequence>
<dbReference type="PROSITE" id="PS51393">
    <property type="entry name" value="LIPOXYGENASE_3"/>
    <property type="match status" value="1"/>
</dbReference>
<dbReference type="PROSITE" id="PS50095">
    <property type="entry name" value="PLAT"/>
    <property type="match status" value="1"/>
</dbReference>
<gene>
    <name evidence="11" type="primary">LOC109467523</name>
</gene>
<evidence type="ECO:0000256" key="4">
    <source>
        <dbReference type="ARBA" id="ARBA00023098"/>
    </source>
</evidence>
<keyword evidence="7" id="KW-0472">Membrane</keyword>
<reference evidence="11" key="1">
    <citation type="submission" date="2025-08" db="UniProtKB">
        <authorList>
            <consortium name="RefSeq"/>
        </authorList>
    </citation>
    <scope>IDENTIFICATION</scope>
    <source>
        <tissue evidence="11">Gonad</tissue>
    </source>
</reference>
<feature type="region of interest" description="Disordered" evidence="6">
    <location>
        <begin position="1"/>
        <end position="125"/>
    </location>
</feature>
<dbReference type="CDD" id="cd00113">
    <property type="entry name" value="PLAT"/>
    <property type="match status" value="1"/>
</dbReference>
<dbReference type="Pfam" id="PF01477">
    <property type="entry name" value="PLAT"/>
    <property type="match status" value="1"/>
</dbReference>
<evidence type="ECO:0000256" key="7">
    <source>
        <dbReference type="SAM" id="Phobius"/>
    </source>
</evidence>
<evidence type="ECO:0000259" key="9">
    <source>
        <dbReference type="PROSITE" id="PS51393"/>
    </source>
</evidence>
<dbReference type="GO" id="GO:0034440">
    <property type="term" value="P:lipid oxidation"/>
    <property type="evidence" value="ECO:0007669"/>
    <property type="project" value="InterPro"/>
</dbReference>
<dbReference type="PANTHER" id="PTHR11771">
    <property type="entry name" value="LIPOXYGENASE"/>
    <property type="match status" value="1"/>
</dbReference>
<comment type="caution">
    <text evidence="5">Lacks conserved residue(s) required for the propagation of feature annotation.</text>
</comment>
<feature type="compositionally biased region" description="Basic residues" evidence="6">
    <location>
        <begin position="167"/>
        <end position="180"/>
    </location>
</feature>
<evidence type="ECO:0000259" key="8">
    <source>
        <dbReference type="PROSITE" id="PS50095"/>
    </source>
</evidence>
<evidence type="ECO:0000256" key="2">
    <source>
        <dbReference type="ARBA" id="ARBA00022964"/>
    </source>
</evidence>
<keyword evidence="3" id="KW-0560">Oxidoreductase</keyword>
<dbReference type="InterPro" id="IPR020834">
    <property type="entry name" value="LipOase_CS"/>
</dbReference>
<dbReference type="InterPro" id="IPR036226">
    <property type="entry name" value="LipOase_C_sf"/>
</dbReference>
<dbReference type="Gene3D" id="1.20.245.10">
    <property type="entry name" value="Lipoxygenase-1, Domain 5"/>
    <property type="match status" value="1"/>
</dbReference>
<feature type="compositionally biased region" description="Basic and acidic residues" evidence="6">
    <location>
        <begin position="84"/>
        <end position="105"/>
    </location>
</feature>
<proteinExistence type="predicted"/>
<dbReference type="RefSeq" id="XP_019621097.1">
    <property type="nucleotide sequence ID" value="XM_019765538.1"/>
</dbReference>
<feature type="transmembrane region" description="Helical" evidence="7">
    <location>
        <begin position="302"/>
        <end position="323"/>
    </location>
</feature>
<feature type="compositionally biased region" description="Polar residues" evidence="6">
    <location>
        <begin position="106"/>
        <end position="117"/>
    </location>
</feature>
<dbReference type="OrthoDB" id="407298at2759"/>
<dbReference type="InterPro" id="IPR000907">
    <property type="entry name" value="LipOase"/>
</dbReference>
<keyword evidence="1" id="KW-0479">Metal-binding</keyword>
<dbReference type="PROSITE" id="PS00081">
    <property type="entry name" value="LIPOXYGENASE_2"/>
    <property type="match status" value="1"/>
</dbReference>
<feature type="compositionally biased region" description="Basic and acidic residues" evidence="6">
    <location>
        <begin position="1"/>
        <end position="12"/>
    </location>
</feature>
<dbReference type="GO" id="GO:0016702">
    <property type="term" value="F:oxidoreductase activity, acting on single donors with incorporation of molecular oxygen, incorporation of two atoms of oxygen"/>
    <property type="evidence" value="ECO:0007669"/>
    <property type="project" value="InterPro"/>
</dbReference>
<feature type="domain" description="PLAT" evidence="8">
    <location>
        <begin position="409"/>
        <end position="530"/>
    </location>
</feature>
<feature type="region of interest" description="Disordered" evidence="6">
    <location>
        <begin position="152"/>
        <end position="201"/>
    </location>
</feature>
<dbReference type="Pfam" id="PF00305">
    <property type="entry name" value="Lipoxygenase"/>
    <property type="match status" value="1"/>
</dbReference>
<organism evidence="10 11">
    <name type="scientific">Branchiostoma belcheri</name>
    <name type="common">Amphioxus</name>
    <dbReference type="NCBI Taxonomy" id="7741"/>
    <lineage>
        <taxon>Eukaryota</taxon>
        <taxon>Metazoa</taxon>
        <taxon>Chordata</taxon>
        <taxon>Cephalochordata</taxon>
        <taxon>Leptocardii</taxon>
        <taxon>Amphioxiformes</taxon>
        <taxon>Branchiostomatidae</taxon>
        <taxon>Branchiostoma</taxon>
    </lineage>
</organism>
<name>A0A6P4YQZ5_BRABE</name>